<dbReference type="STRING" id="69004.A0A182QZY9"/>
<feature type="region of interest" description="Disordered" evidence="1">
    <location>
        <begin position="1"/>
        <end position="23"/>
    </location>
</feature>
<feature type="compositionally biased region" description="Low complexity" evidence="1">
    <location>
        <begin position="364"/>
        <end position="410"/>
    </location>
</feature>
<keyword evidence="3" id="KW-1185">Reference proteome</keyword>
<evidence type="ECO:0008006" key="4">
    <source>
        <dbReference type="Google" id="ProtNLM"/>
    </source>
</evidence>
<dbReference type="AlphaFoldDB" id="A0A182QZY9"/>
<dbReference type="GO" id="GO:0031490">
    <property type="term" value="F:chromatin DNA binding"/>
    <property type="evidence" value="ECO:0007669"/>
    <property type="project" value="InterPro"/>
</dbReference>
<name>A0A182QZY9_9DIPT</name>
<dbReference type="EnsemblMetazoa" id="AFAF020242-RA">
    <property type="protein sequence ID" value="AFAF020242-PA"/>
    <property type="gene ID" value="AFAF020242"/>
</dbReference>
<feature type="compositionally biased region" description="Low complexity" evidence="1">
    <location>
        <begin position="419"/>
        <end position="439"/>
    </location>
</feature>
<evidence type="ECO:0000313" key="2">
    <source>
        <dbReference type="EnsemblMetazoa" id="AFAF020242-PA"/>
    </source>
</evidence>
<dbReference type="PANTHER" id="PTHR33137">
    <property type="entry name" value="MEDIATOR OF RNA POLYMERASE II TRANSCRIPTION SUBUNIT 15A-RELATED"/>
    <property type="match status" value="1"/>
</dbReference>
<dbReference type="PANTHER" id="PTHR33137:SF4">
    <property type="entry name" value="MEDIATOR OF RNA POLYMERASE II TRANSCRIPTION SUBUNIT 15A-RELATED"/>
    <property type="match status" value="1"/>
</dbReference>
<sequence length="477" mass="54021">MDVTVDPAPVRDRKRPAESTSVAGATKKKASQLVVVPPAESATIQEQVAPTARKEKIPPIVAHNIAEEELLNLTTMVNEGKLHASFNFLRGNFTKVVCATREDYTIVVGHLTQLKREFFSHEFPGDKFFQVFLKGLRFGNPESLEKWIVAANLPCPAAIKLIESERARLASFKNFVVSFPKGATTLKDVQAVKRLNSIAVSWERYHPRRDPAVQCKNCFRFGHGQANCSMKPRCINCGGTHLARQCFVELEGKRRCANCEGNHSPFNLNCKTRLAYLRIREQQASKMNPKFIPAPVPATSAWVNKLQSTAPNASQQQHQVQHHHQQQRQDEATRAGPACNPCSCQCCLRHQAVTAIPKQQPIQQKATEQKQQQQQPIQQKASQQQQQQQQPIQVKQKQKQQTSQQQQQKQQPKKEAQQQKKQPQQQQNQQKNQQQTQPEPGCPEEAMDVQPPLKSRQPAQDKLDRLRASLDEDRHLI</sequence>
<reference evidence="3" key="1">
    <citation type="submission" date="2014-01" db="EMBL/GenBank/DDBJ databases">
        <title>The Genome Sequence of Anopheles farauti FAR1 (V2).</title>
        <authorList>
            <consortium name="The Broad Institute Genomics Platform"/>
            <person name="Neafsey D.E."/>
            <person name="Besansky N."/>
            <person name="Howell P."/>
            <person name="Walton C."/>
            <person name="Young S.K."/>
            <person name="Zeng Q."/>
            <person name="Gargeya S."/>
            <person name="Fitzgerald M."/>
            <person name="Haas B."/>
            <person name="Abouelleil A."/>
            <person name="Allen A.W."/>
            <person name="Alvarado L."/>
            <person name="Arachchi H.M."/>
            <person name="Berlin A.M."/>
            <person name="Chapman S.B."/>
            <person name="Gainer-Dewar J."/>
            <person name="Goldberg J."/>
            <person name="Griggs A."/>
            <person name="Gujja S."/>
            <person name="Hansen M."/>
            <person name="Howarth C."/>
            <person name="Imamovic A."/>
            <person name="Ireland A."/>
            <person name="Larimer J."/>
            <person name="McCowan C."/>
            <person name="Murphy C."/>
            <person name="Pearson M."/>
            <person name="Poon T.W."/>
            <person name="Priest M."/>
            <person name="Roberts A."/>
            <person name="Saif S."/>
            <person name="Shea T."/>
            <person name="Sisk P."/>
            <person name="Sykes S."/>
            <person name="Wortman J."/>
            <person name="Nusbaum C."/>
            <person name="Birren B."/>
        </authorList>
    </citation>
    <scope>NUCLEOTIDE SEQUENCE [LARGE SCALE GENOMIC DNA]</scope>
    <source>
        <strain evidence="3">FAR1</strain>
    </source>
</reference>
<evidence type="ECO:0000256" key="1">
    <source>
        <dbReference type="SAM" id="MobiDB-lite"/>
    </source>
</evidence>
<dbReference type="GO" id="GO:0003713">
    <property type="term" value="F:transcription coactivator activity"/>
    <property type="evidence" value="ECO:0007669"/>
    <property type="project" value="InterPro"/>
</dbReference>
<proteinExistence type="predicted"/>
<organism evidence="2 3">
    <name type="scientific">Anopheles farauti</name>
    <dbReference type="NCBI Taxonomy" id="69004"/>
    <lineage>
        <taxon>Eukaryota</taxon>
        <taxon>Metazoa</taxon>
        <taxon>Ecdysozoa</taxon>
        <taxon>Arthropoda</taxon>
        <taxon>Hexapoda</taxon>
        <taxon>Insecta</taxon>
        <taxon>Pterygota</taxon>
        <taxon>Neoptera</taxon>
        <taxon>Endopterygota</taxon>
        <taxon>Diptera</taxon>
        <taxon>Nematocera</taxon>
        <taxon>Culicoidea</taxon>
        <taxon>Culicidae</taxon>
        <taxon>Anophelinae</taxon>
        <taxon>Anopheles</taxon>
    </lineage>
</organism>
<protein>
    <recommendedName>
        <fullName evidence="4">Gag-like protein</fullName>
    </recommendedName>
</protein>
<feature type="region of interest" description="Disordered" evidence="1">
    <location>
        <begin position="308"/>
        <end position="334"/>
    </location>
</feature>
<dbReference type="InterPro" id="IPR044661">
    <property type="entry name" value="MED15a/b/c-like"/>
</dbReference>
<dbReference type="VEuPathDB" id="VectorBase:AFAF020242"/>
<dbReference type="Proteomes" id="UP000075886">
    <property type="component" value="Unassembled WGS sequence"/>
</dbReference>
<dbReference type="EMBL" id="AXCN02002841">
    <property type="status" value="NOT_ANNOTATED_CDS"/>
    <property type="molecule type" value="Genomic_DNA"/>
</dbReference>
<feature type="region of interest" description="Disordered" evidence="1">
    <location>
        <begin position="364"/>
        <end position="477"/>
    </location>
</feature>
<feature type="compositionally biased region" description="Basic and acidic residues" evidence="1">
    <location>
        <begin position="459"/>
        <end position="477"/>
    </location>
</feature>
<accession>A0A182QZY9</accession>
<reference evidence="2" key="2">
    <citation type="submission" date="2020-05" db="UniProtKB">
        <authorList>
            <consortium name="EnsemblMetazoa"/>
        </authorList>
    </citation>
    <scope>IDENTIFICATION</scope>
    <source>
        <strain evidence="2">FAR1</strain>
    </source>
</reference>
<evidence type="ECO:0000313" key="3">
    <source>
        <dbReference type="Proteomes" id="UP000075886"/>
    </source>
</evidence>